<keyword evidence="5" id="KW-0804">Transcription</keyword>
<dbReference type="InterPro" id="IPR013767">
    <property type="entry name" value="PAS_fold"/>
</dbReference>
<dbReference type="Pfam" id="PF02954">
    <property type="entry name" value="HTH_8"/>
    <property type="match status" value="1"/>
</dbReference>
<evidence type="ECO:0008006" key="10">
    <source>
        <dbReference type="Google" id="ProtNLM"/>
    </source>
</evidence>
<evidence type="ECO:0000259" key="8">
    <source>
        <dbReference type="PROSITE" id="PS50112"/>
    </source>
</evidence>
<dbReference type="PROSITE" id="PS50112">
    <property type="entry name" value="PAS"/>
    <property type="match status" value="1"/>
</dbReference>
<dbReference type="InterPro" id="IPR025662">
    <property type="entry name" value="Sigma_54_int_dom_ATP-bd_1"/>
</dbReference>
<dbReference type="InterPro" id="IPR003593">
    <property type="entry name" value="AAA+_ATPase"/>
</dbReference>
<dbReference type="InterPro" id="IPR009057">
    <property type="entry name" value="Homeodomain-like_sf"/>
</dbReference>
<dbReference type="EMBL" id="LAZR01001998">
    <property type="protein sequence ID" value="KKN35960.1"/>
    <property type="molecule type" value="Genomic_DNA"/>
</dbReference>
<dbReference type="InterPro" id="IPR035965">
    <property type="entry name" value="PAS-like_dom_sf"/>
</dbReference>
<keyword evidence="3" id="KW-0805">Transcription regulation</keyword>
<evidence type="ECO:0000256" key="3">
    <source>
        <dbReference type="ARBA" id="ARBA00023015"/>
    </source>
</evidence>
<dbReference type="Gene3D" id="1.10.8.60">
    <property type="match status" value="1"/>
</dbReference>
<evidence type="ECO:0000313" key="9">
    <source>
        <dbReference type="EMBL" id="KKN35960.1"/>
    </source>
</evidence>
<dbReference type="SUPFAM" id="SSF52540">
    <property type="entry name" value="P-loop containing nucleoside triphosphate hydrolases"/>
    <property type="match status" value="1"/>
</dbReference>
<dbReference type="Gene3D" id="1.10.10.60">
    <property type="entry name" value="Homeodomain-like"/>
    <property type="match status" value="1"/>
</dbReference>
<keyword evidence="4" id="KW-0238">DNA-binding</keyword>
<feature type="coiled-coil region" evidence="6">
    <location>
        <begin position="197"/>
        <end position="224"/>
    </location>
</feature>
<keyword evidence="2" id="KW-0067">ATP-binding</keyword>
<dbReference type="InterPro" id="IPR002078">
    <property type="entry name" value="Sigma_54_int"/>
</dbReference>
<dbReference type="PANTHER" id="PTHR32071">
    <property type="entry name" value="TRANSCRIPTIONAL REGULATORY PROTEIN"/>
    <property type="match status" value="1"/>
</dbReference>
<dbReference type="InterPro" id="IPR027417">
    <property type="entry name" value="P-loop_NTPase"/>
</dbReference>
<feature type="domain" description="Sigma-54 factor interaction" evidence="7">
    <location>
        <begin position="231"/>
        <end position="461"/>
    </location>
</feature>
<evidence type="ECO:0000259" key="7">
    <source>
        <dbReference type="PROSITE" id="PS50045"/>
    </source>
</evidence>
<gene>
    <name evidence="9" type="ORF">LCGC14_0778450</name>
</gene>
<proteinExistence type="predicted"/>
<keyword evidence="1" id="KW-0547">Nucleotide-binding</keyword>
<accession>A0A0F9PWF6</accession>
<reference evidence="9" key="1">
    <citation type="journal article" date="2015" name="Nature">
        <title>Complex archaea that bridge the gap between prokaryotes and eukaryotes.</title>
        <authorList>
            <person name="Spang A."/>
            <person name="Saw J.H."/>
            <person name="Jorgensen S.L."/>
            <person name="Zaremba-Niedzwiedzka K."/>
            <person name="Martijn J."/>
            <person name="Lind A.E."/>
            <person name="van Eijk R."/>
            <person name="Schleper C."/>
            <person name="Guy L."/>
            <person name="Ettema T.J."/>
        </authorList>
    </citation>
    <scope>NUCLEOTIDE SEQUENCE</scope>
</reference>
<dbReference type="SUPFAM" id="SSF46689">
    <property type="entry name" value="Homeodomain-like"/>
    <property type="match status" value="1"/>
</dbReference>
<dbReference type="InterPro" id="IPR002197">
    <property type="entry name" value="HTH_Fis"/>
</dbReference>
<dbReference type="Pfam" id="PF00989">
    <property type="entry name" value="PAS"/>
    <property type="match status" value="1"/>
</dbReference>
<dbReference type="Gene3D" id="3.40.50.300">
    <property type="entry name" value="P-loop containing nucleotide triphosphate hydrolases"/>
    <property type="match status" value="1"/>
</dbReference>
<dbReference type="SUPFAM" id="SSF55785">
    <property type="entry name" value="PYP-like sensor domain (PAS domain)"/>
    <property type="match status" value="1"/>
</dbReference>
<keyword evidence="6" id="KW-0175">Coiled coil</keyword>
<dbReference type="PANTHER" id="PTHR32071:SF117">
    <property type="entry name" value="PTS-DEPENDENT DIHYDROXYACETONE KINASE OPERON REGULATORY PROTEIN-RELATED"/>
    <property type="match status" value="1"/>
</dbReference>
<dbReference type="GO" id="GO:0006355">
    <property type="term" value="P:regulation of DNA-templated transcription"/>
    <property type="evidence" value="ECO:0007669"/>
    <property type="project" value="InterPro"/>
</dbReference>
<dbReference type="GO" id="GO:0005524">
    <property type="term" value="F:ATP binding"/>
    <property type="evidence" value="ECO:0007669"/>
    <property type="project" value="UniProtKB-KW"/>
</dbReference>
<evidence type="ECO:0000256" key="4">
    <source>
        <dbReference type="ARBA" id="ARBA00023125"/>
    </source>
</evidence>
<dbReference type="Gene3D" id="3.30.450.20">
    <property type="entry name" value="PAS domain"/>
    <property type="match status" value="1"/>
</dbReference>
<organism evidence="9">
    <name type="scientific">marine sediment metagenome</name>
    <dbReference type="NCBI Taxonomy" id="412755"/>
    <lineage>
        <taxon>unclassified sequences</taxon>
        <taxon>metagenomes</taxon>
        <taxon>ecological metagenomes</taxon>
    </lineage>
</organism>
<dbReference type="AlphaFoldDB" id="A0A0F9PWF6"/>
<sequence length="545" mass="60989">MPSHEQNYGLIVLDKGGDSAFTAGLGNSAEVVEKIRQEVIKGKRQISGIQAGSTQCIATVAPIAEGLTAAFIQEASSASTLIDFLAAVDIAPDILNHLLNNAFDGMTVTDNEGRIVYLSPVHEKFFGLFRGEATGRHVTEVIENTRLHIVARTGKPEIGHMQKMLSSNRIVSRLPIHSSGKVVGAIGRIMFKGPEQLLAMSSEIASLRNEVEFYKREASFLRNRTYGIEDIIGDSKAIRQLKSDMTKVASLDIPILIIGESGTGKELVAHAIHRLSMRRDKQMIMVNAGALPESLVESELFGYEPGAFTGAKKKGRKGKFEAAHDSSLFLDEIGEMPFDMQVKLLRVLQDGSFERVGGDEPKQSDFRLIAATNRDLTSMLDTDQFRLDLYYRISGVTLRAPPLRERLEDIPMLVQHFIRSFSNRQRTPVMRVNPSVYRYMQSRPWPGNVRQLQHEVERALIFAEGEELEVDDFRPSEIFSNEYSANRPPTQTKNGEALKDTLERVELEKISDAMARHNDNKKRVSEELGVSRSYLYKRLKELQSP</sequence>
<dbReference type="GO" id="GO:0043565">
    <property type="term" value="F:sequence-specific DNA binding"/>
    <property type="evidence" value="ECO:0007669"/>
    <property type="project" value="InterPro"/>
</dbReference>
<dbReference type="InterPro" id="IPR000014">
    <property type="entry name" value="PAS"/>
</dbReference>
<evidence type="ECO:0000256" key="1">
    <source>
        <dbReference type="ARBA" id="ARBA00022741"/>
    </source>
</evidence>
<evidence type="ECO:0000256" key="2">
    <source>
        <dbReference type="ARBA" id="ARBA00022840"/>
    </source>
</evidence>
<dbReference type="InterPro" id="IPR058031">
    <property type="entry name" value="AAA_lid_NorR"/>
</dbReference>
<evidence type="ECO:0000256" key="6">
    <source>
        <dbReference type="SAM" id="Coils"/>
    </source>
</evidence>
<dbReference type="SMART" id="SM00382">
    <property type="entry name" value="AAA"/>
    <property type="match status" value="1"/>
</dbReference>
<dbReference type="InterPro" id="IPR025944">
    <property type="entry name" value="Sigma_54_int_dom_CS"/>
</dbReference>
<feature type="domain" description="PAS" evidence="8">
    <location>
        <begin position="91"/>
        <end position="168"/>
    </location>
</feature>
<protein>
    <recommendedName>
        <fullName evidence="10">Sigma-54 factor interaction domain-containing protein</fullName>
    </recommendedName>
</protein>
<evidence type="ECO:0000256" key="5">
    <source>
        <dbReference type="ARBA" id="ARBA00023163"/>
    </source>
</evidence>
<dbReference type="SMART" id="SM00091">
    <property type="entry name" value="PAS"/>
    <property type="match status" value="1"/>
</dbReference>
<dbReference type="PROSITE" id="PS00675">
    <property type="entry name" value="SIGMA54_INTERACT_1"/>
    <property type="match status" value="1"/>
</dbReference>
<dbReference type="CDD" id="cd00009">
    <property type="entry name" value="AAA"/>
    <property type="match status" value="1"/>
</dbReference>
<dbReference type="PROSITE" id="PS50045">
    <property type="entry name" value="SIGMA54_INTERACT_4"/>
    <property type="match status" value="1"/>
</dbReference>
<dbReference type="Pfam" id="PF25601">
    <property type="entry name" value="AAA_lid_14"/>
    <property type="match status" value="1"/>
</dbReference>
<comment type="caution">
    <text evidence="9">The sequence shown here is derived from an EMBL/GenBank/DDBJ whole genome shotgun (WGS) entry which is preliminary data.</text>
</comment>
<dbReference type="NCBIfam" id="TIGR00229">
    <property type="entry name" value="sensory_box"/>
    <property type="match status" value="1"/>
</dbReference>
<dbReference type="PROSITE" id="PS00688">
    <property type="entry name" value="SIGMA54_INTERACT_3"/>
    <property type="match status" value="1"/>
</dbReference>
<name>A0A0F9PWF6_9ZZZZ</name>
<dbReference type="FunFam" id="3.40.50.300:FF:000006">
    <property type="entry name" value="DNA-binding transcriptional regulator NtrC"/>
    <property type="match status" value="1"/>
</dbReference>
<dbReference type="Pfam" id="PF00158">
    <property type="entry name" value="Sigma54_activat"/>
    <property type="match status" value="1"/>
</dbReference>